<reference evidence="1" key="1">
    <citation type="journal article" date="2021" name="Genome Biol. Evol.">
        <title>The assembled and annotated genome of the fairy-ring fungus Marasmius oreades.</title>
        <authorList>
            <person name="Hiltunen M."/>
            <person name="Ament-Velasquez S.L."/>
            <person name="Johannesson H."/>
        </authorList>
    </citation>
    <scope>NUCLEOTIDE SEQUENCE</scope>
    <source>
        <strain evidence="1">03SP1</strain>
    </source>
</reference>
<dbReference type="OrthoDB" id="3138711at2759"/>
<dbReference type="AlphaFoldDB" id="A0A9P7S5I5"/>
<dbReference type="RefSeq" id="XP_043012197.1">
    <property type="nucleotide sequence ID" value="XM_043151104.1"/>
</dbReference>
<name>A0A9P7S5I5_9AGAR</name>
<proteinExistence type="predicted"/>
<protein>
    <submittedName>
        <fullName evidence="1">Uncharacterized protein</fullName>
    </submittedName>
</protein>
<dbReference type="EMBL" id="CM032183">
    <property type="protein sequence ID" value="KAG7095727.1"/>
    <property type="molecule type" value="Genomic_DNA"/>
</dbReference>
<dbReference type="GeneID" id="66075514"/>
<evidence type="ECO:0000313" key="1">
    <source>
        <dbReference type="EMBL" id="KAG7095727.1"/>
    </source>
</evidence>
<sequence>MPVLTPQSTVTAHRTSFERSHIVPVAEFFRRYVFCEEKGFSSSDFGYKKSTWPYGTGELFTFYYHPLEPAAETKPLASVLVLPRGQVCWNDFQRLFRNESDKWFKCRKNLPLLEHLDEFWHSEARPPYLALTDEFNVEIIHEYSHVFYPTFSLLSISGWSAPLSDKLTLRCAIGATLDKATPGKYRYYSGIPFHPVQGALNHIDPSLPASPIATNQCPTCFLDFDLFTMQRHPPDFDSFFDWKESIEDEVLSQPLRVGDELTICLDGFIKRSPLLPFFLPLEKPSTSTLEAIMKRPRSRHVDVDHILTQTRNSGTLHLFVTKVVRYGLNKFSQVVFGRLRWTSVDGKETSETENTVCLKMFDEALFPVPGYEAFEDDRDIFSNTIHPNERLLDLNFGDDMMRREYAVYNRLEYLQGTLLPHAYGFHEVTLPTGRMVNGFLMEIAIGHSLGSLPLETWPESAQTQLFYDGNGRYLQTSSPPYQIYEPRQDCTIWLGAPNVQSRGRTSTLQATNDFRHSDDQGLLRWRKMISEVVKVVKVALGPRAAEHCSAEQTRRSRRRFEVHSSCVPSSSKFHCQLGGHSRKFQFYHQILGRLSPNPRLARSCVVWLERNFEDGSDSYGDVHDPLGG</sequence>
<evidence type="ECO:0000313" key="2">
    <source>
        <dbReference type="Proteomes" id="UP001049176"/>
    </source>
</evidence>
<gene>
    <name evidence="1" type="ORF">E1B28_006438</name>
</gene>
<keyword evidence="2" id="KW-1185">Reference proteome</keyword>
<dbReference type="Proteomes" id="UP001049176">
    <property type="component" value="Chromosome 3"/>
</dbReference>
<comment type="caution">
    <text evidence="1">The sequence shown here is derived from an EMBL/GenBank/DDBJ whole genome shotgun (WGS) entry which is preliminary data.</text>
</comment>
<organism evidence="1 2">
    <name type="scientific">Marasmius oreades</name>
    <name type="common">fairy-ring Marasmius</name>
    <dbReference type="NCBI Taxonomy" id="181124"/>
    <lineage>
        <taxon>Eukaryota</taxon>
        <taxon>Fungi</taxon>
        <taxon>Dikarya</taxon>
        <taxon>Basidiomycota</taxon>
        <taxon>Agaricomycotina</taxon>
        <taxon>Agaricomycetes</taxon>
        <taxon>Agaricomycetidae</taxon>
        <taxon>Agaricales</taxon>
        <taxon>Marasmiineae</taxon>
        <taxon>Marasmiaceae</taxon>
        <taxon>Marasmius</taxon>
    </lineage>
</organism>
<accession>A0A9P7S5I5</accession>